<dbReference type="AlphaFoldDB" id="A0A8S1XV06"/>
<proteinExistence type="predicted"/>
<evidence type="ECO:0000313" key="1">
    <source>
        <dbReference type="EMBL" id="CAD8204873.1"/>
    </source>
</evidence>
<comment type="caution">
    <text evidence="1">The sequence shown here is derived from an EMBL/GenBank/DDBJ whole genome shotgun (WGS) entry which is preliminary data.</text>
</comment>
<accession>A0A8S1XV06</accession>
<name>A0A8S1XV06_9CILI</name>
<organism evidence="1 2">
    <name type="scientific">Paramecium pentaurelia</name>
    <dbReference type="NCBI Taxonomy" id="43138"/>
    <lineage>
        <taxon>Eukaryota</taxon>
        <taxon>Sar</taxon>
        <taxon>Alveolata</taxon>
        <taxon>Ciliophora</taxon>
        <taxon>Intramacronucleata</taxon>
        <taxon>Oligohymenophorea</taxon>
        <taxon>Peniculida</taxon>
        <taxon>Parameciidae</taxon>
        <taxon>Paramecium</taxon>
    </lineage>
</organism>
<gene>
    <name evidence="1" type="ORF">PPENT_87.1.T1390023</name>
</gene>
<dbReference type="EMBL" id="CAJJDO010000139">
    <property type="protein sequence ID" value="CAD8204873.1"/>
    <property type="molecule type" value="Genomic_DNA"/>
</dbReference>
<reference evidence="1" key="1">
    <citation type="submission" date="2021-01" db="EMBL/GenBank/DDBJ databases">
        <authorList>
            <consortium name="Genoscope - CEA"/>
            <person name="William W."/>
        </authorList>
    </citation>
    <scope>NUCLEOTIDE SEQUENCE</scope>
</reference>
<dbReference type="Proteomes" id="UP000689195">
    <property type="component" value="Unassembled WGS sequence"/>
</dbReference>
<evidence type="ECO:0000313" key="2">
    <source>
        <dbReference type="Proteomes" id="UP000689195"/>
    </source>
</evidence>
<keyword evidence="2" id="KW-1185">Reference proteome</keyword>
<sequence>MQILYFLPQNIKSANISFWIPYIWTQNQILFDQCFYNKIFIIGQWSFLKQTKSLSLIIQLLNLSLNTNYLKEYNYTLFQHVSTRSPENFIDKIFFFIEKCKSTEQRKIRPSFVLELIFDEGSKNDASQINTNQKIRKYQKIFEKVFNKINQNEKKIEND</sequence>
<protein>
    <submittedName>
        <fullName evidence="1">Uncharacterized protein</fullName>
    </submittedName>
</protein>